<keyword evidence="1" id="KW-0732">Signal</keyword>
<evidence type="ECO:0000256" key="1">
    <source>
        <dbReference type="SAM" id="SignalP"/>
    </source>
</evidence>
<reference evidence="2 3" key="1">
    <citation type="submission" date="2019-06" db="EMBL/GenBank/DDBJ databases">
        <title>Spirosoma utsteinense sp. nov. isolated from Antarctic ice-free soils.</title>
        <authorList>
            <person name="Tahon G."/>
        </authorList>
    </citation>
    <scope>NUCLEOTIDE SEQUENCE [LARGE SCALE GENOMIC DNA]</scope>
    <source>
        <strain evidence="2 3">LMG 31447</strain>
    </source>
</reference>
<dbReference type="Pfam" id="PF01204">
    <property type="entry name" value="Trehalase"/>
    <property type="match status" value="1"/>
</dbReference>
<organism evidence="2 3">
    <name type="scientific">Spirosoma utsteinense</name>
    <dbReference type="NCBI Taxonomy" id="2585773"/>
    <lineage>
        <taxon>Bacteria</taxon>
        <taxon>Pseudomonadati</taxon>
        <taxon>Bacteroidota</taxon>
        <taxon>Cytophagia</taxon>
        <taxon>Cytophagales</taxon>
        <taxon>Cytophagaceae</taxon>
        <taxon>Spirosoma</taxon>
    </lineage>
</organism>
<dbReference type="SUPFAM" id="SSF48208">
    <property type="entry name" value="Six-hairpin glycosidases"/>
    <property type="match status" value="1"/>
</dbReference>
<feature type="chain" id="PRO_5045796259" evidence="1">
    <location>
        <begin position="22"/>
        <end position="530"/>
    </location>
</feature>
<name>A0ABR6W576_9BACT</name>
<gene>
    <name evidence="2" type="ORF">FH603_2258</name>
</gene>
<proteinExistence type="predicted"/>
<sequence length="530" mass="60253">MSQRICLIFLLFLTLPTGSFAQPLAPDEQYGDLFAEVQTRMIFPDSKTFADCVPKFPAPVILKSYEKARQTRGFSLKSFVEQHFTVPTLPTPARKVRPTGSAQQTLTSLWPLLTRQSGDRADAGSLITLPNPYVTTDGRSGELPYWDSYFTMLGLQASGQTALMRHMVDNFAYLIRTVGHVPSSNRTYCLSRSQPPVFSLMVGLLSETRGRRVLVTYLPALQQEYNFWMDGRDKTTEEAPAYRRVVRMASGVFLNRYYDDRDTPRPEAYREDMALVKNRKDAPALYRNLRAGAESGWTFSSRWLKDSKVLRSIHTTDLIPVDLNCLLLNLERTLAEGYRLKGDKRRMRMYQIQAQKRHDAIQQYCWNDRRRFYFDYDFVDQKTTSVYSAAAALPLFVRIATLDQARYVGQTLQRDFLKAGGLLATTTSRTSQVWDSPNGYASVQWFAIQGLRNYNLTEPASQIKRNWQAETLKAYKATGTFLSVYNVVGSRSSGDKDLPIPDGYGPTNGVLLRLLKEDALLSPPDRSLAQ</sequence>
<dbReference type="RefSeq" id="WP_186737535.1">
    <property type="nucleotide sequence ID" value="NZ_VFIA01000011.1"/>
</dbReference>
<protein>
    <submittedName>
        <fullName evidence="2">Alpha,alpha-trehalase</fullName>
    </submittedName>
</protein>
<comment type="caution">
    <text evidence="2">The sequence shown here is derived from an EMBL/GenBank/DDBJ whole genome shotgun (WGS) entry which is preliminary data.</text>
</comment>
<dbReference type="Proteomes" id="UP000700732">
    <property type="component" value="Unassembled WGS sequence"/>
</dbReference>
<keyword evidence="3" id="KW-1185">Reference proteome</keyword>
<dbReference type="EMBL" id="VFIA01000011">
    <property type="protein sequence ID" value="MBC3791750.1"/>
    <property type="molecule type" value="Genomic_DNA"/>
</dbReference>
<accession>A0ABR6W576</accession>
<feature type="signal peptide" evidence="1">
    <location>
        <begin position="1"/>
        <end position="21"/>
    </location>
</feature>
<dbReference type="NCBIfam" id="NF009773">
    <property type="entry name" value="PRK13270.1"/>
    <property type="match status" value="1"/>
</dbReference>
<dbReference type="PANTHER" id="PTHR23403:SF8">
    <property type="entry name" value="CYTOPLASMIC TREHALASE"/>
    <property type="match status" value="1"/>
</dbReference>
<dbReference type="Gene3D" id="1.50.10.10">
    <property type="match status" value="1"/>
</dbReference>
<dbReference type="InterPro" id="IPR001661">
    <property type="entry name" value="Glyco_hydro_37"/>
</dbReference>
<dbReference type="InterPro" id="IPR008928">
    <property type="entry name" value="6-hairpin_glycosidase_sf"/>
</dbReference>
<evidence type="ECO:0000313" key="3">
    <source>
        <dbReference type="Proteomes" id="UP000700732"/>
    </source>
</evidence>
<evidence type="ECO:0000313" key="2">
    <source>
        <dbReference type="EMBL" id="MBC3791750.1"/>
    </source>
</evidence>
<dbReference type="InterPro" id="IPR012341">
    <property type="entry name" value="6hp_glycosidase-like_sf"/>
</dbReference>
<dbReference type="PANTHER" id="PTHR23403">
    <property type="entry name" value="TREHALASE"/>
    <property type="match status" value="1"/>
</dbReference>
<dbReference type="PRINTS" id="PR00744">
    <property type="entry name" value="GLHYDRLASE37"/>
</dbReference>